<dbReference type="EMBL" id="BAAANN010000020">
    <property type="protein sequence ID" value="GAA1969557.1"/>
    <property type="molecule type" value="Genomic_DNA"/>
</dbReference>
<dbReference type="Gene3D" id="1.10.10.2840">
    <property type="entry name" value="PucR C-terminal helix-turn-helix domain"/>
    <property type="match status" value="1"/>
</dbReference>
<dbReference type="InterPro" id="IPR025736">
    <property type="entry name" value="PucR_C-HTH_dom"/>
</dbReference>
<evidence type="ECO:0000313" key="4">
    <source>
        <dbReference type="Proteomes" id="UP001501116"/>
    </source>
</evidence>
<evidence type="ECO:0000259" key="2">
    <source>
        <dbReference type="Pfam" id="PF13556"/>
    </source>
</evidence>
<name>A0ABN2RID4_9PSEU</name>
<sequence>MALTLRALAADLGLPVRAGEAALDRAVAWVHATELADPSDFLEGGELLLTIGLALSDADSYVARLVAADVAGIGFGVGLGHDRVPPALAEAAAKAGLPLLEVPKRTPFIAITRAISRAIAADEYASLVRTDKGQQALTRTALGRRGPGAVVRKLASLVDASVLLVDAAGNVREAAPAAAAALGEALGPELSGARRGSKLLRLAGKEVMIQALGSRGFLVVAAPDPLDAASRHIVTTAAALLSLALEHGREQDAALGPLRTGLLDLLVGGQPELAAASIAKLFPGAPEPPWSVCALLGGAAARRAAADLVESGSDGFHAEHGGMLVVLAKVPVAAKLTGRIGGLHAGTVDGVSALDAADGVSRAMRSARAAKERAVPVVDFADEAGSVLDLVGEDVAQAFADSLLAPVAQRADLVEALRCWLAHHGHWDSAATALGVHRHTLRNRIRKCEDLLGRSLDSPGLRADLWLALQVLPTRSL</sequence>
<dbReference type="Pfam" id="PF13556">
    <property type="entry name" value="HTH_30"/>
    <property type="match status" value="1"/>
</dbReference>
<dbReference type="Proteomes" id="UP001501116">
    <property type="component" value="Unassembled WGS sequence"/>
</dbReference>
<dbReference type="PANTHER" id="PTHR33744">
    <property type="entry name" value="CARBOHYDRATE DIACID REGULATOR"/>
    <property type="match status" value="1"/>
</dbReference>
<dbReference type="PANTHER" id="PTHR33744:SF1">
    <property type="entry name" value="DNA-BINDING TRANSCRIPTIONAL ACTIVATOR ADER"/>
    <property type="match status" value="1"/>
</dbReference>
<comment type="caution">
    <text evidence="3">The sequence shown here is derived from an EMBL/GenBank/DDBJ whole genome shotgun (WGS) entry which is preliminary data.</text>
</comment>
<dbReference type="RefSeq" id="WP_344423167.1">
    <property type="nucleotide sequence ID" value="NZ_BAAANN010000020.1"/>
</dbReference>
<evidence type="ECO:0000313" key="3">
    <source>
        <dbReference type="EMBL" id="GAA1969557.1"/>
    </source>
</evidence>
<protein>
    <submittedName>
        <fullName evidence="3">PucR family transcriptional regulator</fullName>
    </submittedName>
</protein>
<proteinExistence type="predicted"/>
<dbReference type="Pfam" id="PF07905">
    <property type="entry name" value="PucR"/>
    <property type="match status" value="1"/>
</dbReference>
<accession>A0ABN2RID4</accession>
<gene>
    <name evidence="3" type="ORF">GCM10009754_48810</name>
</gene>
<evidence type="ECO:0000259" key="1">
    <source>
        <dbReference type="Pfam" id="PF07905"/>
    </source>
</evidence>
<keyword evidence="4" id="KW-1185">Reference proteome</keyword>
<dbReference type="InterPro" id="IPR042070">
    <property type="entry name" value="PucR_C-HTH_sf"/>
</dbReference>
<reference evidence="3 4" key="1">
    <citation type="journal article" date="2019" name="Int. J. Syst. Evol. Microbiol.">
        <title>The Global Catalogue of Microorganisms (GCM) 10K type strain sequencing project: providing services to taxonomists for standard genome sequencing and annotation.</title>
        <authorList>
            <consortium name="The Broad Institute Genomics Platform"/>
            <consortium name="The Broad Institute Genome Sequencing Center for Infectious Disease"/>
            <person name="Wu L."/>
            <person name="Ma J."/>
        </authorList>
    </citation>
    <scope>NUCLEOTIDE SEQUENCE [LARGE SCALE GENOMIC DNA]</scope>
    <source>
        <strain evidence="3 4">JCM 14545</strain>
    </source>
</reference>
<dbReference type="InterPro" id="IPR012914">
    <property type="entry name" value="PucR_dom"/>
</dbReference>
<feature type="domain" description="Purine catabolism PurC-like" evidence="1">
    <location>
        <begin position="14"/>
        <end position="119"/>
    </location>
</feature>
<organism evidence="3 4">
    <name type="scientific">Amycolatopsis minnesotensis</name>
    <dbReference type="NCBI Taxonomy" id="337894"/>
    <lineage>
        <taxon>Bacteria</taxon>
        <taxon>Bacillati</taxon>
        <taxon>Actinomycetota</taxon>
        <taxon>Actinomycetes</taxon>
        <taxon>Pseudonocardiales</taxon>
        <taxon>Pseudonocardiaceae</taxon>
        <taxon>Amycolatopsis</taxon>
    </lineage>
</organism>
<feature type="domain" description="PucR C-terminal helix-turn-helix" evidence="2">
    <location>
        <begin position="413"/>
        <end position="470"/>
    </location>
</feature>
<dbReference type="InterPro" id="IPR051448">
    <property type="entry name" value="CdaR-like_regulators"/>
</dbReference>